<evidence type="ECO:0000313" key="4">
    <source>
        <dbReference type="EMBL" id="ORM50389.1"/>
    </source>
</evidence>
<dbReference type="RefSeq" id="WP_094122122.1">
    <property type="nucleotide sequence ID" value="NZ_MLFN01000128.1"/>
</dbReference>
<dbReference type="InterPro" id="IPR010425">
    <property type="entry name" value="Caps_synth_GfcC-like_C"/>
</dbReference>
<keyword evidence="5" id="KW-1185">Reference proteome</keyword>
<dbReference type="Pfam" id="PF20616">
    <property type="entry name" value="Caps_syn_GfcC_N"/>
    <property type="match status" value="1"/>
</dbReference>
<feature type="domain" description="Capsule biosynthesis GfcC-like C-terminal" evidence="2">
    <location>
        <begin position="158"/>
        <end position="246"/>
    </location>
</feature>
<dbReference type="OrthoDB" id="5592890at2"/>
<proteinExistence type="predicted"/>
<evidence type="ECO:0000259" key="2">
    <source>
        <dbReference type="Pfam" id="PF06251"/>
    </source>
</evidence>
<evidence type="ECO:0000313" key="5">
    <source>
        <dbReference type="Proteomes" id="UP000193933"/>
    </source>
</evidence>
<dbReference type="AlphaFoldDB" id="A0A1X1BQM0"/>
<dbReference type="STRING" id="472705.GCA_001743465_01951"/>
<sequence length="247" mass="27046">MKKITFLLAGLSLFSTPGAQAAAQVTVHAPHNGAQAELRQVADLAQLVSQPALQQSIDWRSSVIAERGASAVAQQQYQQTLGQLRAWRADSSGDRAAAIDEVIHQLSTIKVTGRQFTPLDPDWVRLHPADNRRLEGSYDLYLQTRSDSVLLLGVITGAGKVSWQPGRSVRDYLADHARLSGAERNFVTVIAPSGATQQVPVAYWNHRHAEVEPGSIIWLGFSSWSLPGAYDDLNNRILSVLTHRIPD</sequence>
<evidence type="ECO:0000259" key="3">
    <source>
        <dbReference type="Pfam" id="PF20616"/>
    </source>
</evidence>
<evidence type="ECO:0000256" key="1">
    <source>
        <dbReference type="SAM" id="SignalP"/>
    </source>
</evidence>
<feature type="domain" description="Capsule biosynthesis GfcC-like N-terminal" evidence="3">
    <location>
        <begin position="23"/>
        <end position="144"/>
    </location>
</feature>
<feature type="signal peptide" evidence="1">
    <location>
        <begin position="1"/>
        <end position="21"/>
    </location>
</feature>
<reference evidence="4 5" key="1">
    <citation type="journal article" date="2017" name="Antonie Van Leeuwenhoek">
        <title>Phylogenomic resolution of the bacterial genus Pantoea and its relationship with Erwinia and Tatumella.</title>
        <authorList>
            <person name="Palmer M."/>
            <person name="Steenkamp E.T."/>
            <person name="Coetzee M.P."/>
            <person name="Chan W.Y."/>
            <person name="van Zyl E."/>
            <person name="De Maayer P."/>
            <person name="Coutinho T.A."/>
            <person name="Blom J."/>
            <person name="Smits T.H."/>
            <person name="Duffy B."/>
            <person name="Venter S.N."/>
        </authorList>
    </citation>
    <scope>NUCLEOTIDE SEQUENCE [LARGE SCALE GENOMIC DNA]</scope>
    <source>
        <strain evidence="4 5">LMG 24534</strain>
    </source>
</reference>
<protein>
    <submittedName>
        <fullName evidence="4">Uncharacterized protein</fullName>
    </submittedName>
</protein>
<dbReference type="Pfam" id="PF06251">
    <property type="entry name" value="Caps_syn_GfcC_C"/>
    <property type="match status" value="1"/>
</dbReference>
<dbReference type="EMBL" id="MLFN01000128">
    <property type="protein sequence ID" value="ORM50389.1"/>
    <property type="molecule type" value="Genomic_DNA"/>
</dbReference>
<dbReference type="Gene3D" id="3.10.560.10">
    <property type="entry name" value="Outer membrane lipoprotein wza domain like"/>
    <property type="match status" value="1"/>
</dbReference>
<comment type="caution">
    <text evidence="4">The sequence shown here is derived from an EMBL/GenBank/DDBJ whole genome shotgun (WGS) entry which is preliminary data.</text>
</comment>
<dbReference type="Gene3D" id="6.10.250.2280">
    <property type="match status" value="2"/>
</dbReference>
<organism evidence="4 5">
    <name type="scientific">Pantoea conspicua</name>
    <dbReference type="NCBI Taxonomy" id="472705"/>
    <lineage>
        <taxon>Bacteria</taxon>
        <taxon>Pseudomonadati</taxon>
        <taxon>Pseudomonadota</taxon>
        <taxon>Gammaproteobacteria</taxon>
        <taxon>Enterobacterales</taxon>
        <taxon>Erwiniaceae</taxon>
        <taxon>Pantoea</taxon>
    </lineage>
</organism>
<keyword evidence="1" id="KW-0732">Signal</keyword>
<dbReference type="Gene3D" id="3.10.20.700">
    <property type="match status" value="1"/>
</dbReference>
<accession>A0A1X1BQM0</accession>
<feature type="chain" id="PRO_5013366786" evidence="1">
    <location>
        <begin position="22"/>
        <end position="247"/>
    </location>
</feature>
<name>A0A1X1BQM0_9GAMM</name>
<gene>
    <name evidence="4" type="ORF">HA41_19085</name>
</gene>
<dbReference type="InterPro" id="IPR046459">
    <property type="entry name" value="Caps_syn_GfcC_N"/>
</dbReference>
<dbReference type="Proteomes" id="UP000193933">
    <property type="component" value="Unassembled WGS sequence"/>
</dbReference>